<organism evidence="4 5">
    <name type="scientific">Hexamita inflata</name>
    <dbReference type="NCBI Taxonomy" id="28002"/>
    <lineage>
        <taxon>Eukaryota</taxon>
        <taxon>Metamonada</taxon>
        <taxon>Diplomonadida</taxon>
        <taxon>Hexamitidae</taxon>
        <taxon>Hexamitinae</taxon>
        <taxon>Hexamita</taxon>
    </lineage>
</organism>
<reference evidence="4 5" key="1">
    <citation type="submission" date="2024-07" db="EMBL/GenBank/DDBJ databases">
        <authorList>
            <person name="Akdeniz Z."/>
        </authorList>
    </citation>
    <scope>NUCLEOTIDE SEQUENCE [LARGE SCALE GENOMIC DNA]</scope>
</reference>
<evidence type="ECO:0000313" key="4">
    <source>
        <dbReference type="EMBL" id="CAL5984491.1"/>
    </source>
</evidence>
<dbReference type="PROSITE" id="PS51421">
    <property type="entry name" value="RAS"/>
    <property type="match status" value="1"/>
</dbReference>
<keyword evidence="2" id="KW-0342">GTP-binding</keyword>
<dbReference type="PRINTS" id="PR00449">
    <property type="entry name" value="RASTRNSFRMNG"/>
</dbReference>
<proteinExistence type="predicted"/>
<dbReference type="SMART" id="SM00174">
    <property type="entry name" value="RHO"/>
    <property type="match status" value="1"/>
</dbReference>
<dbReference type="InterPro" id="IPR001806">
    <property type="entry name" value="Small_GTPase"/>
</dbReference>
<dbReference type="InterPro" id="IPR005225">
    <property type="entry name" value="Small_GTP-bd"/>
</dbReference>
<feature type="chain" id="PRO_5045627254" evidence="3">
    <location>
        <begin position="20"/>
        <end position="183"/>
    </location>
</feature>
<dbReference type="InterPro" id="IPR003578">
    <property type="entry name" value="Small_GTPase_Rho"/>
</dbReference>
<dbReference type="Gene3D" id="3.40.50.300">
    <property type="entry name" value="P-loop containing nucleotide triphosphate hydrolases"/>
    <property type="match status" value="1"/>
</dbReference>
<gene>
    <name evidence="4" type="ORF">HINF_LOCUS8126</name>
</gene>
<protein>
    <submittedName>
        <fullName evidence="4">Rac/Rho-like_protein</fullName>
    </submittedName>
</protein>
<evidence type="ECO:0000256" key="3">
    <source>
        <dbReference type="SAM" id="SignalP"/>
    </source>
</evidence>
<dbReference type="SUPFAM" id="SSF52540">
    <property type="entry name" value="P-loop containing nucleoside triphosphate hydrolases"/>
    <property type="match status" value="1"/>
</dbReference>
<name>A0ABP1H4J8_9EUKA</name>
<evidence type="ECO:0000313" key="5">
    <source>
        <dbReference type="Proteomes" id="UP001642409"/>
    </source>
</evidence>
<dbReference type="PROSITE" id="PS51420">
    <property type="entry name" value="RHO"/>
    <property type="match status" value="1"/>
</dbReference>
<keyword evidence="1" id="KW-0547">Nucleotide-binding</keyword>
<dbReference type="Pfam" id="PF00071">
    <property type="entry name" value="Ras"/>
    <property type="match status" value="1"/>
</dbReference>
<comment type="caution">
    <text evidence="4">The sequence shown here is derived from an EMBL/GenBank/DDBJ whole genome shotgun (WGS) entry which is preliminary data.</text>
</comment>
<accession>A0ABP1H4J8</accession>
<dbReference type="CDD" id="cd00157">
    <property type="entry name" value="Rho"/>
    <property type="match status" value="1"/>
</dbReference>
<feature type="signal peptide" evidence="3">
    <location>
        <begin position="1"/>
        <end position="19"/>
    </location>
</feature>
<evidence type="ECO:0000256" key="2">
    <source>
        <dbReference type="ARBA" id="ARBA00023134"/>
    </source>
</evidence>
<evidence type="ECO:0000256" key="1">
    <source>
        <dbReference type="ARBA" id="ARBA00022741"/>
    </source>
</evidence>
<dbReference type="EMBL" id="CAXDID020000017">
    <property type="protein sequence ID" value="CAL5984491.1"/>
    <property type="molecule type" value="Genomic_DNA"/>
</dbReference>
<dbReference type="InterPro" id="IPR027417">
    <property type="entry name" value="P-loop_NTPase"/>
</dbReference>
<dbReference type="Proteomes" id="UP001642409">
    <property type="component" value="Unassembled WGS sequence"/>
</dbReference>
<dbReference type="NCBIfam" id="TIGR00231">
    <property type="entry name" value="small_GTP"/>
    <property type="match status" value="1"/>
</dbReference>
<dbReference type="PROSITE" id="PS51419">
    <property type="entry name" value="RAB"/>
    <property type="match status" value="1"/>
</dbReference>
<dbReference type="SMART" id="SM00173">
    <property type="entry name" value="RAS"/>
    <property type="match status" value="1"/>
</dbReference>
<keyword evidence="3" id="KW-0732">Signal</keyword>
<sequence>MRRICTIIFSFARLPTVIGDGAIGKTSLVTLFKTRQFPEYVPTAQDIIIKPLTHNSQPIQFELWDTAGAEDYDRLRPLSYPGTDVFLVCYSVNNKTSFQNTVSKWIPEIKRFMPDTPFILVGLKSDLKLENDSVSENEAETVADKFNAHTHIFCSSLIDYNINFLLSTTIEICQNNSMNKIIQ</sequence>
<keyword evidence="5" id="KW-1185">Reference proteome</keyword>
<dbReference type="SMART" id="SM00175">
    <property type="entry name" value="RAB"/>
    <property type="match status" value="1"/>
</dbReference>
<dbReference type="PANTHER" id="PTHR24072">
    <property type="entry name" value="RHO FAMILY GTPASE"/>
    <property type="match status" value="1"/>
</dbReference>